<keyword evidence="9 10" id="KW-0472">Membrane</keyword>
<accession>A0A2K9LQG7</accession>
<keyword evidence="1 10" id="KW-0813">Transport</keyword>
<feature type="transmembrane region" description="Helical" evidence="10">
    <location>
        <begin position="32"/>
        <end position="57"/>
    </location>
</feature>
<evidence type="ECO:0000313" key="11">
    <source>
        <dbReference type="EMBL" id="AUM14497.1"/>
    </source>
</evidence>
<evidence type="ECO:0000256" key="3">
    <source>
        <dbReference type="ARBA" id="ARBA00022630"/>
    </source>
</evidence>
<comment type="subcellular location">
    <subcellularLocation>
        <location evidence="10">Cell inner membrane</location>
        <topology evidence="10">Multi-pass membrane protein</topology>
    </subcellularLocation>
</comment>
<evidence type="ECO:0000256" key="10">
    <source>
        <dbReference type="HAMAP-Rule" id="MF_00462"/>
    </source>
</evidence>
<evidence type="ECO:0000313" key="12">
    <source>
        <dbReference type="Proteomes" id="UP000235116"/>
    </source>
</evidence>
<evidence type="ECO:0000256" key="9">
    <source>
        <dbReference type="ARBA" id="ARBA00023136"/>
    </source>
</evidence>
<evidence type="ECO:0000256" key="7">
    <source>
        <dbReference type="ARBA" id="ARBA00022982"/>
    </source>
</evidence>
<evidence type="ECO:0000256" key="5">
    <source>
        <dbReference type="ARBA" id="ARBA00022692"/>
    </source>
</evidence>
<feature type="transmembrane region" description="Helical" evidence="10">
    <location>
        <begin position="311"/>
        <end position="329"/>
    </location>
</feature>
<dbReference type="Pfam" id="PF03116">
    <property type="entry name" value="NQR2_RnfD_RnfE"/>
    <property type="match status" value="1"/>
</dbReference>
<dbReference type="NCBIfam" id="TIGR01946">
    <property type="entry name" value="rnfD"/>
    <property type="match status" value="1"/>
</dbReference>
<keyword evidence="8 10" id="KW-1133">Transmembrane helix</keyword>
<feature type="transmembrane region" description="Helical" evidence="10">
    <location>
        <begin position="95"/>
        <end position="113"/>
    </location>
</feature>
<feature type="transmembrane region" description="Helical" evidence="10">
    <location>
        <begin position="229"/>
        <end position="246"/>
    </location>
</feature>
<feature type="transmembrane region" description="Helical" evidence="10">
    <location>
        <begin position="69"/>
        <end position="89"/>
    </location>
</feature>
<name>A0A2K9LQG7_9GAMM</name>
<sequence>MALLSVTSPHIHKPGNTGSFMRQVLYATVPGLFMLTYFFGYGTLINVALAIVVAVGCETLILKIRHKPIAFYLNDYSAVVTAVLLALAIPPTSPWWLTIIGTSFAIVVAKHLYGGLGMNPFNPAMVGYVLLLISFPKEMTTWLPAAGLDNTTTTNTLQETLQLIFMGADADALSGATPLDTFKTYAGQPEVLDSNAILHGTFASFGWEWVNLGFLLGGVYLIWRKIITWHIPVGMLLALFLLSGFFNTAVDADNYPDILHHLLSGGTMLGAFFIATDPVTAATSNKGKIIYGFLIGVLTYVIRTWGGYPDAVAFSVLLMNLAAPTLDYYSQPRTYGHRKPNKGLAKSD</sequence>
<dbReference type="InterPro" id="IPR004338">
    <property type="entry name" value="NqrB/RnfD"/>
</dbReference>
<keyword evidence="4 10" id="KW-0288">FMN</keyword>
<evidence type="ECO:0000256" key="2">
    <source>
        <dbReference type="ARBA" id="ARBA00022553"/>
    </source>
</evidence>
<keyword evidence="10" id="KW-0997">Cell inner membrane</keyword>
<evidence type="ECO:0000256" key="1">
    <source>
        <dbReference type="ARBA" id="ARBA00022448"/>
    </source>
</evidence>
<protein>
    <recommendedName>
        <fullName evidence="10">Ion-translocating oxidoreductase complex subunit D</fullName>
        <ecNumber evidence="10">7.-.-.-</ecNumber>
    </recommendedName>
    <alternativeName>
        <fullName evidence="10">Rnf electron transport complex subunit D</fullName>
    </alternativeName>
</protein>
<dbReference type="GO" id="GO:0022900">
    <property type="term" value="P:electron transport chain"/>
    <property type="evidence" value="ECO:0007669"/>
    <property type="project" value="UniProtKB-UniRule"/>
</dbReference>
<feature type="transmembrane region" description="Helical" evidence="10">
    <location>
        <begin position="202"/>
        <end position="222"/>
    </location>
</feature>
<comment type="similarity">
    <text evidence="10">Belongs to the NqrB/RnfD family.</text>
</comment>
<dbReference type="HAMAP" id="MF_00462">
    <property type="entry name" value="RsxD_RnfD"/>
    <property type="match status" value="1"/>
</dbReference>
<keyword evidence="5 10" id="KW-0812">Transmembrane</keyword>
<keyword evidence="6 10" id="KW-1278">Translocase</keyword>
<keyword evidence="7 10" id="KW-0249">Electron transport</keyword>
<comment type="subunit">
    <text evidence="10">The complex is composed of six subunits: RnfA, RnfB, RnfC, RnfD, RnfE and RnfG.</text>
</comment>
<dbReference type="GO" id="GO:0055085">
    <property type="term" value="P:transmembrane transport"/>
    <property type="evidence" value="ECO:0007669"/>
    <property type="project" value="InterPro"/>
</dbReference>
<dbReference type="PANTHER" id="PTHR30578">
    <property type="entry name" value="ELECTRON TRANSPORT COMPLEX PROTEIN RNFD"/>
    <property type="match status" value="1"/>
</dbReference>
<feature type="transmembrane region" description="Helical" evidence="10">
    <location>
        <begin position="258"/>
        <end position="276"/>
    </location>
</feature>
<dbReference type="EC" id="7.-.-.-" evidence="10"/>
<comment type="cofactor">
    <cofactor evidence="10">
        <name>FMN</name>
        <dbReference type="ChEBI" id="CHEBI:58210"/>
    </cofactor>
</comment>
<comment type="function">
    <text evidence="10">Part of a membrane-bound complex that couples electron transfer with translocation of ions across the membrane.</text>
</comment>
<proteinExistence type="inferred from homology"/>
<dbReference type="InterPro" id="IPR011303">
    <property type="entry name" value="RnfD_bac"/>
</dbReference>
<evidence type="ECO:0000256" key="4">
    <source>
        <dbReference type="ARBA" id="ARBA00022643"/>
    </source>
</evidence>
<dbReference type="AlphaFoldDB" id="A0A2K9LQG7"/>
<keyword evidence="3 10" id="KW-0285">Flavoprotein</keyword>
<organism evidence="11 12">
    <name type="scientific">Ketobacter alkanivorans</name>
    <dbReference type="NCBI Taxonomy" id="1917421"/>
    <lineage>
        <taxon>Bacteria</taxon>
        <taxon>Pseudomonadati</taxon>
        <taxon>Pseudomonadota</taxon>
        <taxon>Gammaproteobacteria</taxon>
        <taxon>Pseudomonadales</taxon>
        <taxon>Ketobacteraceae</taxon>
        <taxon>Ketobacter</taxon>
    </lineage>
</organism>
<keyword evidence="10" id="KW-1003">Cell membrane</keyword>
<dbReference type="OrthoDB" id="9776359at2"/>
<feature type="transmembrane region" description="Helical" evidence="10">
    <location>
        <begin position="288"/>
        <end position="305"/>
    </location>
</feature>
<keyword evidence="12" id="KW-1185">Reference proteome</keyword>
<evidence type="ECO:0000256" key="8">
    <source>
        <dbReference type="ARBA" id="ARBA00022989"/>
    </source>
</evidence>
<feature type="transmembrane region" description="Helical" evidence="10">
    <location>
        <begin position="125"/>
        <end position="145"/>
    </location>
</feature>
<dbReference type="RefSeq" id="WP_101895870.1">
    <property type="nucleotide sequence ID" value="NZ_CP022684.1"/>
</dbReference>
<reference evidence="12" key="1">
    <citation type="submission" date="2017-08" db="EMBL/GenBank/DDBJ databases">
        <title>Direct submision.</title>
        <authorList>
            <person name="Kim S.-J."/>
            <person name="Rhee S.-K."/>
        </authorList>
    </citation>
    <scope>NUCLEOTIDE SEQUENCE [LARGE SCALE GENOMIC DNA]</scope>
    <source>
        <strain evidence="12">GI5</strain>
    </source>
</reference>
<dbReference type="KEGG" id="kak:Kalk_19610"/>
<dbReference type="PANTHER" id="PTHR30578:SF0">
    <property type="entry name" value="ION-TRANSLOCATING OXIDOREDUCTASE COMPLEX SUBUNIT D"/>
    <property type="match status" value="1"/>
</dbReference>
<dbReference type="Proteomes" id="UP000235116">
    <property type="component" value="Chromosome"/>
</dbReference>
<evidence type="ECO:0000256" key="6">
    <source>
        <dbReference type="ARBA" id="ARBA00022967"/>
    </source>
</evidence>
<dbReference type="EMBL" id="CP022684">
    <property type="protein sequence ID" value="AUM14497.1"/>
    <property type="molecule type" value="Genomic_DNA"/>
</dbReference>
<keyword evidence="2 10" id="KW-0597">Phosphoprotein</keyword>
<feature type="modified residue" description="FMN phosphoryl threonine" evidence="10">
    <location>
        <position position="177"/>
    </location>
</feature>
<gene>
    <name evidence="10" type="primary">rnfD</name>
    <name evidence="11" type="ORF">Kalk_19610</name>
</gene>
<dbReference type="NCBIfam" id="NF002011">
    <property type="entry name" value="PRK00816.1"/>
    <property type="match status" value="1"/>
</dbReference>
<dbReference type="GO" id="GO:0005886">
    <property type="term" value="C:plasma membrane"/>
    <property type="evidence" value="ECO:0007669"/>
    <property type="project" value="UniProtKB-SubCell"/>
</dbReference>